<proteinExistence type="predicted"/>
<sequence length="41" mass="5066">MTSVRKEELKNCKCISQNHSPFFNRRTLFRQPPYRDSHNLW</sequence>
<organism evidence="1">
    <name type="scientific">Arundo donax</name>
    <name type="common">Giant reed</name>
    <name type="synonym">Donax arundinaceus</name>
    <dbReference type="NCBI Taxonomy" id="35708"/>
    <lineage>
        <taxon>Eukaryota</taxon>
        <taxon>Viridiplantae</taxon>
        <taxon>Streptophyta</taxon>
        <taxon>Embryophyta</taxon>
        <taxon>Tracheophyta</taxon>
        <taxon>Spermatophyta</taxon>
        <taxon>Magnoliopsida</taxon>
        <taxon>Liliopsida</taxon>
        <taxon>Poales</taxon>
        <taxon>Poaceae</taxon>
        <taxon>PACMAD clade</taxon>
        <taxon>Arundinoideae</taxon>
        <taxon>Arundineae</taxon>
        <taxon>Arundo</taxon>
    </lineage>
</organism>
<dbReference type="EMBL" id="GBRH01267464">
    <property type="protein sequence ID" value="JAD30431.1"/>
    <property type="molecule type" value="Transcribed_RNA"/>
</dbReference>
<dbReference type="AlphaFoldDB" id="A0A0A8YV02"/>
<protein>
    <submittedName>
        <fullName evidence="1">Uncharacterized protein</fullName>
    </submittedName>
</protein>
<name>A0A0A8YV02_ARUDO</name>
<reference evidence="1" key="2">
    <citation type="journal article" date="2015" name="Data Brief">
        <title>Shoot transcriptome of the giant reed, Arundo donax.</title>
        <authorList>
            <person name="Barrero R.A."/>
            <person name="Guerrero F.D."/>
            <person name="Moolhuijzen P."/>
            <person name="Goolsby J.A."/>
            <person name="Tidwell J."/>
            <person name="Bellgard S.E."/>
            <person name="Bellgard M.I."/>
        </authorList>
    </citation>
    <scope>NUCLEOTIDE SEQUENCE</scope>
    <source>
        <tissue evidence="1">Shoot tissue taken approximately 20 cm above the soil surface</tissue>
    </source>
</reference>
<reference evidence="1" key="1">
    <citation type="submission" date="2014-09" db="EMBL/GenBank/DDBJ databases">
        <authorList>
            <person name="Magalhaes I.L.F."/>
            <person name="Oliveira U."/>
            <person name="Santos F.R."/>
            <person name="Vidigal T.H.D.A."/>
            <person name="Brescovit A.D."/>
            <person name="Santos A.J."/>
        </authorList>
    </citation>
    <scope>NUCLEOTIDE SEQUENCE</scope>
    <source>
        <tissue evidence="1">Shoot tissue taken approximately 20 cm above the soil surface</tissue>
    </source>
</reference>
<accession>A0A0A8YV02</accession>
<evidence type="ECO:0000313" key="1">
    <source>
        <dbReference type="EMBL" id="JAD30431.1"/>
    </source>
</evidence>